<keyword evidence="1" id="KW-0378">Hydrolase</keyword>
<reference evidence="4 5" key="1">
    <citation type="journal article" date="2016" name="Nat. Commun.">
        <title>Extremotolerant tardigrade genome and improved radiotolerance of human cultured cells by tardigrade-unique protein.</title>
        <authorList>
            <person name="Hashimoto T."/>
            <person name="Horikawa D.D."/>
            <person name="Saito Y."/>
            <person name="Kuwahara H."/>
            <person name="Kozuka-Hata H."/>
            <person name="Shin-I T."/>
            <person name="Minakuchi Y."/>
            <person name="Ohishi K."/>
            <person name="Motoyama A."/>
            <person name="Aizu T."/>
            <person name="Enomoto A."/>
            <person name="Kondo K."/>
            <person name="Tanaka S."/>
            <person name="Hara Y."/>
            <person name="Koshikawa S."/>
            <person name="Sagara H."/>
            <person name="Miura T."/>
            <person name="Yokobori S."/>
            <person name="Miyagawa K."/>
            <person name="Suzuki Y."/>
            <person name="Kubo T."/>
            <person name="Oyama M."/>
            <person name="Kohara Y."/>
            <person name="Fujiyama A."/>
            <person name="Arakawa K."/>
            <person name="Katayama T."/>
            <person name="Toyoda A."/>
            <person name="Kunieda T."/>
        </authorList>
    </citation>
    <scope>NUCLEOTIDE SEQUENCE [LARGE SCALE GENOMIC DNA]</scope>
    <source>
        <strain evidence="4 5">YOKOZUNA-1</strain>
    </source>
</reference>
<dbReference type="PROSITE" id="PS51368">
    <property type="entry name" value="UREASE_3"/>
    <property type="match status" value="1"/>
</dbReference>
<comment type="caution">
    <text evidence="4">The sequence shown here is derived from an EMBL/GenBank/DDBJ whole genome shotgun (WGS) entry which is preliminary data.</text>
</comment>
<dbReference type="InterPro" id="IPR032466">
    <property type="entry name" value="Metal_Hydrolase"/>
</dbReference>
<sequence>MMMVQATDNFPTNVGFTGKGNTSSTPGKLAPELIEQIEGGAIGLKLHEDWGTTPATINTALEVATKYDVQITIHTDTIKDRPVWKIRFGLSMVDPSMPITRKEPAAATHPLVPLSCVSNILLGVFP</sequence>
<dbReference type="GO" id="GO:0009039">
    <property type="term" value="F:urease activity"/>
    <property type="evidence" value="ECO:0007669"/>
    <property type="project" value="InterPro"/>
</dbReference>
<dbReference type="OrthoDB" id="6429156at2759"/>
<dbReference type="Gene3D" id="3.20.20.140">
    <property type="entry name" value="Metal-dependent hydrolases"/>
    <property type="match status" value="1"/>
</dbReference>
<dbReference type="InterPro" id="IPR006680">
    <property type="entry name" value="Amidohydro-rel"/>
</dbReference>
<feature type="domain" description="Urease" evidence="3">
    <location>
        <begin position="1"/>
        <end position="78"/>
    </location>
</feature>
<dbReference type="EMBL" id="BDGG01000002">
    <property type="protein sequence ID" value="GAU94157.1"/>
    <property type="molecule type" value="Genomic_DNA"/>
</dbReference>
<dbReference type="InterPro" id="IPR017951">
    <property type="entry name" value="Urease_asu_c"/>
</dbReference>
<proteinExistence type="predicted"/>
<evidence type="ECO:0000256" key="1">
    <source>
        <dbReference type="ARBA" id="ARBA00022801"/>
    </source>
</evidence>
<dbReference type="PANTHER" id="PTHR33569">
    <property type="entry name" value="UREASE"/>
    <property type="match status" value="1"/>
</dbReference>
<comment type="caution">
    <text evidence="2">Lacks conserved residue(s) required for the propagation of feature annotation.</text>
</comment>
<dbReference type="PANTHER" id="PTHR33569:SF1">
    <property type="entry name" value="UREASE"/>
    <property type="match status" value="1"/>
</dbReference>
<protein>
    <recommendedName>
        <fullName evidence="3">Urease domain-containing protein</fullName>
    </recommendedName>
</protein>
<evidence type="ECO:0000256" key="2">
    <source>
        <dbReference type="PROSITE-ProRule" id="PRU00700"/>
    </source>
</evidence>
<gene>
    <name evidence="4" type="primary">RvY_05982-1</name>
    <name evidence="4" type="synonym">RvY_05982.1</name>
    <name evidence="4" type="ORF">RvY_05982</name>
</gene>
<dbReference type="SUPFAM" id="SSF51556">
    <property type="entry name" value="Metallo-dependent hydrolases"/>
    <property type="match status" value="1"/>
</dbReference>
<keyword evidence="5" id="KW-1185">Reference proteome</keyword>
<feature type="binding site" evidence="2">
    <location>
        <position position="47"/>
    </location>
    <ligand>
        <name>substrate</name>
    </ligand>
</feature>
<dbReference type="GO" id="GO:0016151">
    <property type="term" value="F:nickel cation binding"/>
    <property type="evidence" value="ECO:0007669"/>
    <property type="project" value="InterPro"/>
</dbReference>
<name>A0A1D1V3G6_RAMVA</name>
<dbReference type="MEROPS" id="M38.982"/>
<dbReference type="AlphaFoldDB" id="A0A1D1V3G6"/>
<dbReference type="Pfam" id="PF01979">
    <property type="entry name" value="Amidohydro_1"/>
    <property type="match status" value="1"/>
</dbReference>
<organism evidence="4 5">
    <name type="scientific">Ramazzottius varieornatus</name>
    <name type="common">Water bear</name>
    <name type="synonym">Tardigrade</name>
    <dbReference type="NCBI Taxonomy" id="947166"/>
    <lineage>
        <taxon>Eukaryota</taxon>
        <taxon>Metazoa</taxon>
        <taxon>Ecdysozoa</taxon>
        <taxon>Tardigrada</taxon>
        <taxon>Eutardigrada</taxon>
        <taxon>Parachela</taxon>
        <taxon>Hypsibioidea</taxon>
        <taxon>Ramazzottiidae</taxon>
        <taxon>Ramazzottius</taxon>
    </lineage>
</organism>
<evidence type="ECO:0000313" key="4">
    <source>
        <dbReference type="EMBL" id="GAU94157.1"/>
    </source>
</evidence>
<dbReference type="Proteomes" id="UP000186922">
    <property type="component" value="Unassembled WGS sequence"/>
</dbReference>
<evidence type="ECO:0000259" key="3">
    <source>
        <dbReference type="PROSITE" id="PS51368"/>
    </source>
</evidence>
<dbReference type="InterPro" id="IPR050069">
    <property type="entry name" value="Urease_subunit"/>
</dbReference>
<dbReference type="STRING" id="947166.A0A1D1V3G6"/>
<evidence type="ECO:0000313" key="5">
    <source>
        <dbReference type="Proteomes" id="UP000186922"/>
    </source>
</evidence>
<accession>A0A1D1V3G6</accession>